<keyword evidence="2" id="KW-0472">Membrane</keyword>
<evidence type="ECO:0000313" key="3">
    <source>
        <dbReference type="EMBL" id="PWW71914.1"/>
    </source>
</evidence>
<dbReference type="Proteomes" id="UP000246991">
    <property type="component" value="Unassembled WGS sequence"/>
</dbReference>
<name>A0A317SC36_9PEZI</name>
<dbReference type="AlphaFoldDB" id="A0A317SC36"/>
<evidence type="ECO:0000256" key="1">
    <source>
        <dbReference type="SAM" id="MobiDB-lite"/>
    </source>
</evidence>
<organism evidence="3 4">
    <name type="scientific">Tuber magnatum</name>
    <name type="common">white Piedmont truffle</name>
    <dbReference type="NCBI Taxonomy" id="42249"/>
    <lineage>
        <taxon>Eukaryota</taxon>
        <taxon>Fungi</taxon>
        <taxon>Dikarya</taxon>
        <taxon>Ascomycota</taxon>
        <taxon>Pezizomycotina</taxon>
        <taxon>Pezizomycetes</taxon>
        <taxon>Pezizales</taxon>
        <taxon>Tuberaceae</taxon>
        <taxon>Tuber</taxon>
    </lineage>
</organism>
<proteinExistence type="predicted"/>
<dbReference type="OrthoDB" id="3254104at2759"/>
<dbReference type="EMBL" id="PYWC01000128">
    <property type="protein sequence ID" value="PWW71914.1"/>
    <property type="molecule type" value="Genomic_DNA"/>
</dbReference>
<keyword evidence="2" id="KW-0812">Transmembrane</keyword>
<feature type="compositionally biased region" description="Basic and acidic residues" evidence="1">
    <location>
        <begin position="226"/>
        <end position="247"/>
    </location>
</feature>
<gene>
    <name evidence="3" type="ORF">C7212DRAFT_366855</name>
</gene>
<dbReference type="STRING" id="42249.A0A317SC36"/>
<feature type="transmembrane region" description="Helical" evidence="2">
    <location>
        <begin position="101"/>
        <end position="122"/>
    </location>
</feature>
<evidence type="ECO:0000313" key="4">
    <source>
        <dbReference type="Proteomes" id="UP000246991"/>
    </source>
</evidence>
<accession>A0A317SC36</accession>
<feature type="region of interest" description="Disordered" evidence="1">
    <location>
        <begin position="205"/>
        <end position="266"/>
    </location>
</feature>
<sequence length="319" mass="35424">MKLKTSSTAFEKPIRHQSLDELYRGLDAIHWGWKLASSCANWMMLAGFVVLPSAFDDDDSKFRIDSNVLRASAVALLLTGYIVTGILCYTFKNTIFQVEAIFIPGLTGSALGMLSTLFNVYGKKYEPGEEKWSGTAISAVTLSAVLILFYGAAALTGQRRIDLIRQRDLNVCVLREELENPDLIPEEEHMRRQLLTLLMAPSQNPGKLLVPNTGFDPSAETSRSASTDRSRGPSRDYNRDHSRDHSRNPSYEIRLTPAPRSSHDMGIRRESVIGDGGGLGLPSSLRLEQEFRRSGVVMKATLGHDEEISGDYCPEHYGL</sequence>
<feature type="transmembrane region" description="Helical" evidence="2">
    <location>
        <begin position="134"/>
        <end position="157"/>
    </location>
</feature>
<feature type="transmembrane region" description="Helical" evidence="2">
    <location>
        <begin position="71"/>
        <end position="89"/>
    </location>
</feature>
<evidence type="ECO:0000256" key="2">
    <source>
        <dbReference type="SAM" id="Phobius"/>
    </source>
</evidence>
<keyword evidence="2" id="KW-1133">Transmembrane helix</keyword>
<comment type="caution">
    <text evidence="3">The sequence shown here is derived from an EMBL/GenBank/DDBJ whole genome shotgun (WGS) entry which is preliminary data.</text>
</comment>
<keyword evidence="4" id="KW-1185">Reference proteome</keyword>
<feature type="transmembrane region" description="Helical" evidence="2">
    <location>
        <begin position="31"/>
        <end position="51"/>
    </location>
</feature>
<protein>
    <submittedName>
        <fullName evidence="3">Uncharacterized protein</fullName>
    </submittedName>
</protein>
<reference evidence="3 4" key="1">
    <citation type="submission" date="2018-03" db="EMBL/GenBank/DDBJ databases">
        <title>Genomes of Pezizomycetes fungi and the evolution of truffles.</title>
        <authorList>
            <person name="Murat C."/>
            <person name="Payen T."/>
            <person name="Noel B."/>
            <person name="Kuo A."/>
            <person name="Martin F.M."/>
        </authorList>
    </citation>
    <scope>NUCLEOTIDE SEQUENCE [LARGE SCALE GENOMIC DNA]</scope>
    <source>
        <strain evidence="3">091103-1</strain>
    </source>
</reference>